<dbReference type="InterPro" id="IPR007695">
    <property type="entry name" value="DNA_mismatch_repair_MutS-lik_N"/>
</dbReference>
<dbReference type="Pfam" id="PF05190">
    <property type="entry name" value="MutS_IV"/>
    <property type="match status" value="1"/>
</dbReference>
<dbReference type="InterPro" id="IPR036187">
    <property type="entry name" value="DNA_mismatch_repair_MutS_sf"/>
</dbReference>
<evidence type="ECO:0000256" key="4">
    <source>
        <dbReference type="ARBA" id="ARBA00022840"/>
    </source>
</evidence>
<dbReference type="SUPFAM" id="SSF55271">
    <property type="entry name" value="DNA repair protein MutS, domain I"/>
    <property type="match status" value="1"/>
</dbReference>
<dbReference type="GO" id="GO:0140664">
    <property type="term" value="F:ATP-dependent DNA damage sensor activity"/>
    <property type="evidence" value="ECO:0007669"/>
    <property type="project" value="InterPro"/>
</dbReference>
<dbReference type="Gene3D" id="3.40.50.300">
    <property type="entry name" value="P-loop containing nucleotide triphosphate hydrolases"/>
    <property type="match status" value="1"/>
</dbReference>
<dbReference type="InterPro" id="IPR007860">
    <property type="entry name" value="DNA_mmatch_repair_MutS_con_dom"/>
</dbReference>
<dbReference type="CDD" id="cd03284">
    <property type="entry name" value="ABC_MutS1"/>
    <property type="match status" value="1"/>
</dbReference>
<evidence type="ECO:0000256" key="8">
    <source>
        <dbReference type="NCBIfam" id="TIGR01070"/>
    </source>
</evidence>
<dbReference type="SUPFAM" id="SSF53150">
    <property type="entry name" value="DNA repair protein MutS, domain II"/>
    <property type="match status" value="1"/>
</dbReference>
<evidence type="ECO:0000256" key="2">
    <source>
        <dbReference type="ARBA" id="ARBA00022741"/>
    </source>
</evidence>
<dbReference type="FunFam" id="3.40.1170.10:FF:000001">
    <property type="entry name" value="DNA mismatch repair protein MutS"/>
    <property type="match status" value="1"/>
</dbReference>
<evidence type="ECO:0000256" key="9">
    <source>
        <dbReference type="RuleBase" id="RU003756"/>
    </source>
</evidence>
<dbReference type="SUPFAM" id="SSF52540">
    <property type="entry name" value="P-loop containing nucleoside triphosphate hydrolases"/>
    <property type="match status" value="1"/>
</dbReference>
<dbReference type="RefSeq" id="WP_068555225.1">
    <property type="nucleotide sequence ID" value="NZ_LOEE01000021.1"/>
</dbReference>
<dbReference type="Pfam" id="PF00488">
    <property type="entry name" value="MutS_V"/>
    <property type="match status" value="1"/>
</dbReference>
<protein>
    <recommendedName>
        <fullName evidence="7 8">DNA mismatch repair protein MutS</fullName>
    </recommendedName>
</protein>
<dbReference type="PANTHER" id="PTHR11361">
    <property type="entry name" value="DNA MISMATCH REPAIR PROTEIN MUTS FAMILY MEMBER"/>
    <property type="match status" value="1"/>
</dbReference>
<comment type="function">
    <text evidence="7">This protein is involved in the repair of mismatches in DNA. It is possible that it carries out the mismatch recognition step. This protein has a weak ATPase activity.</text>
</comment>
<dbReference type="InterPro" id="IPR000432">
    <property type="entry name" value="DNA_mismatch_repair_MutS_C"/>
</dbReference>
<evidence type="ECO:0000256" key="1">
    <source>
        <dbReference type="ARBA" id="ARBA00006271"/>
    </source>
</evidence>
<keyword evidence="4 7" id="KW-0067">ATP-binding</keyword>
<evidence type="ECO:0000256" key="5">
    <source>
        <dbReference type="ARBA" id="ARBA00023125"/>
    </source>
</evidence>
<dbReference type="PROSITE" id="PS00486">
    <property type="entry name" value="DNA_MISMATCH_REPAIR_2"/>
    <property type="match status" value="1"/>
</dbReference>
<dbReference type="FunFam" id="3.40.50.300:FF:001579">
    <property type="entry name" value="DNA mismatch repair protein MutS"/>
    <property type="match status" value="1"/>
</dbReference>
<keyword evidence="3 7" id="KW-0227">DNA damage</keyword>
<feature type="binding site" evidence="7">
    <location>
        <begin position="623"/>
        <end position="630"/>
    </location>
    <ligand>
        <name>ATP</name>
        <dbReference type="ChEBI" id="CHEBI:30616"/>
    </ligand>
</feature>
<reference evidence="11 12" key="1">
    <citation type="submission" date="2015-12" db="EMBL/GenBank/DDBJ databases">
        <title>Draft genome sequence of the thermoanaerobe Thermotalea metallivorans, an isolate from the runoff channel of the Great Artesian Basin, Australia.</title>
        <authorList>
            <person name="Patel B.K."/>
        </authorList>
    </citation>
    <scope>NUCLEOTIDE SEQUENCE [LARGE SCALE GENOMIC DNA]</scope>
    <source>
        <strain evidence="11 12">B2-1</strain>
    </source>
</reference>
<dbReference type="PIRSF" id="PIRSF037677">
    <property type="entry name" value="DNA_mis_repair_Msh6"/>
    <property type="match status" value="1"/>
</dbReference>
<dbReference type="FunFam" id="1.10.1420.10:FF:000007">
    <property type="entry name" value="DNA mismatch repair protein MutS"/>
    <property type="match status" value="1"/>
</dbReference>
<dbReference type="HAMAP" id="MF_00096">
    <property type="entry name" value="MutS"/>
    <property type="match status" value="1"/>
</dbReference>
<keyword evidence="6 7" id="KW-0234">DNA repair</keyword>
<dbReference type="GO" id="GO:0006298">
    <property type="term" value="P:mismatch repair"/>
    <property type="evidence" value="ECO:0007669"/>
    <property type="project" value="UniProtKB-UniRule"/>
</dbReference>
<dbReference type="PANTHER" id="PTHR11361:SF34">
    <property type="entry name" value="DNA MISMATCH REPAIR PROTEIN MSH1, MITOCHONDRIAL"/>
    <property type="match status" value="1"/>
</dbReference>
<dbReference type="STRING" id="520762.AN619_08550"/>
<dbReference type="Gene3D" id="1.10.1420.10">
    <property type="match status" value="2"/>
</dbReference>
<organism evidence="11 12">
    <name type="scientific">Thermotalea metallivorans</name>
    <dbReference type="NCBI Taxonomy" id="520762"/>
    <lineage>
        <taxon>Bacteria</taxon>
        <taxon>Bacillati</taxon>
        <taxon>Bacillota</taxon>
        <taxon>Clostridia</taxon>
        <taxon>Peptostreptococcales</taxon>
        <taxon>Thermotaleaceae</taxon>
        <taxon>Thermotalea</taxon>
    </lineage>
</organism>
<dbReference type="SUPFAM" id="SSF48334">
    <property type="entry name" value="DNA repair protein MutS, domain III"/>
    <property type="match status" value="1"/>
</dbReference>
<dbReference type="Gene3D" id="3.40.1170.10">
    <property type="entry name" value="DNA repair protein MutS, domain I"/>
    <property type="match status" value="1"/>
</dbReference>
<evidence type="ECO:0000259" key="10">
    <source>
        <dbReference type="PROSITE" id="PS00486"/>
    </source>
</evidence>
<dbReference type="GO" id="GO:0003684">
    <property type="term" value="F:damaged DNA binding"/>
    <property type="evidence" value="ECO:0007669"/>
    <property type="project" value="UniProtKB-UniRule"/>
</dbReference>
<evidence type="ECO:0000313" key="12">
    <source>
        <dbReference type="Proteomes" id="UP000070456"/>
    </source>
</evidence>
<accession>A0A140L8I8</accession>
<gene>
    <name evidence="7 11" type="primary">mutS</name>
    <name evidence="11" type="ORF">AN619_08550</name>
</gene>
<keyword evidence="2 7" id="KW-0547">Nucleotide-binding</keyword>
<proteinExistence type="inferred from homology"/>
<dbReference type="SMART" id="SM00534">
    <property type="entry name" value="MUTSac"/>
    <property type="match status" value="1"/>
</dbReference>
<dbReference type="PATRIC" id="fig|520762.4.peg.952"/>
<dbReference type="InterPro" id="IPR005748">
    <property type="entry name" value="DNA_mismatch_repair_MutS"/>
</dbReference>
<dbReference type="GO" id="GO:0005829">
    <property type="term" value="C:cytosol"/>
    <property type="evidence" value="ECO:0007669"/>
    <property type="project" value="TreeGrafter"/>
</dbReference>
<dbReference type="NCBIfam" id="NF003810">
    <property type="entry name" value="PRK05399.1"/>
    <property type="match status" value="1"/>
</dbReference>
<dbReference type="Pfam" id="PF01624">
    <property type="entry name" value="MutS_I"/>
    <property type="match status" value="1"/>
</dbReference>
<dbReference type="InterPro" id="IPR016151">
    <property type="entry name" value="DNA_mismatch_repair_MutS_N"/>
</dbReference>
<dbReference type="Pfam" id="PF05188">
    <property type="entry name" value="MutS_II"/>
    <property type="match status" value="1"/>
</dbReference>
<dbReference type="GO" id="GO:0030983">
    <property type="term" value="F:mismatched DNA binding"/>
    <property type="evidence" value="ECO:0007669"/>
    <property type="project" value="InterPro"/>
</dbReference>
<dbReference type="InterPro" id="IPR036678">
    <property type="entry name" value="MutS_con_dom_sf"/>
</dbReference>
<dbReference type="NCBIfam" id="TIGR01070">
    <property type="entry name" value="mutS1"/>
    <property type="match status" value="1"/>
</dbReference>
<dbReference type="InterPro" id="IPR007696">
    <property type="entry name" value="DNA_mismatch_repair_MutS_core"/>
</dbReference>
<feature type="domain" description="DNA mismatch repair proteins mutS family" evidence="10">
    <location>
        <begin position="697"/>
        <end position="713"/>
    </location>
</feature>
<dbReference type="EMBL" id="LOEE01000021">
    <property type="protein sequence ID" value="KXG76863.1"/>
    <property type="molecule type" value="Genomic_DNA"/>
</dbReference>
<dbReference type="InterPro" id="IPR017261">
    <property type="entry name" value="DNA_mismatch_repair_MutS/MSH"/>
</dbReference>
<evidence type="ECO:0000256" key="7">
    <source>
        <dbReference type="HAMAP-Rule" id="MF_00096"/>
    </source>
</evidence>
<dbReference type="OrthoDB" id="9802448at2"/>
<dbReference type="Proteomes" id="UP000070456">
    <property type="component" value="Unassembled WGS sequence"/>
</dbReference>
<dbReference type="AlphaFoldDB" id="A0A140L8I8"/>
<evidence type="ECO:0000313" key="11">
    <source>
        <dbReference type="EMBL" id="KXG76863.1"/>
    </source>
</evidence>
<dbReference type="Pfam" id="PF05192">
    <property type="entry name" value="MutS_III"/>
    <property type="match status" value="1"/>
</dbReference>
<sequence>MENLTPMMRQYLDLKELYKDCILFFRLGDFYEMFFEDAITASKELEITLTGRDCGLKERAPMCGVPYHSADSYIAKLIDRGYKVAICEQIEDPSAAKGIVKRDVVRIITPGTVIDPHLLQEKENNYIMAIYCSKEGIGVSFGDISTGEMRTTEFFGPKAPCSLLDEIAKISPREIIFNSLTYLDHPLESEIVAVVNTNLYLFDAWAFEKDYAQKKIKDHFHLLALDGLGLADKELSVAATGALLEYLQQTQKNSLKHIHQVRYYTIEQFMILDKFTRRNLELTETIRDKSKKGSLLWVMDKTNTAMGARMLRRWIEEPLQDVASIQSRLDAVEELKVNLLAREDLKELLGQVYDLERLVARISYGNANGRDLISLKLSLEVLPEIRKILSNLSTSRLKNILDHIDPLEEVRNLIDEAIVDDPPLTIKEGGIIKDSYHPEIASLREAITNGKSWIASLESKERQLTGIKSLKISYNKVFGYFIEVTKSNLSAVPQHYMRKQTLANAERYITPELKEVESRILGAEEKIVELEYQVFIQIREEIGKHTKKIQDTATALAALDVLVSFAEISDKFGYTKPVITEKEEIHIINGRHPVVERTMPLGMFVANDTLLDCNENRFAIITGPNMAGKSTYMRQVALIVLMAQIGCFVPADKAAIGIVDRIFTRVGASDDLSQGQSTFMVEMSELANILNNATRKSLIILDEIGRGTSTYDGLSIAWAVVEHISNYENIGARTLFATHYHELTELEGILDGVKNYCISVKEHGDDIIFLRKIIRGGADQSYGIQVAKLAGISETVIHRAKQILEDLEAHDINRSKPTLWKKKHPEKNSQEQQLDLFTYQYEGVINALKKVDIMNMTPMEAMNCLYKLINMMKN</sequence>
<name>A0A140L8I8_9FIRM</name>
<keyword evidence="12" id="KW-1185">Reference proteome</keyword>
<keyword evidence="5 7" id="KW-0238">DNA-binding</keyword>
<evidence type="ECO:0000256" key="6">
    <source>
        <dbReference type="ARBA" id="ARBA00023204"/>
    </source>
</evidence>
<dbReference type="InterPro" id="IPR027417">
    <property type="entry name" value="P-loop_NTPase"/>
</dbReference>
<dbReference type="InterPro" id="IPR007861">
    <property type="entry name" value="DNA_mismatch_repair_MutS_clamp"/>
</dbReference>
<dbReference type="GO" id="GO:0005524">
    <property type="term" value="F:ATP binding"/>
    <property type="evidence" value="ECO:0007669"/>
    <property type="project" value="UniProtKB-UniRule"/>
</dbReference>
<dbReference type="Gene3D" id="3.30.420.110">
    <property type="entry name" value="MutS, connector domain"/>
    <property type="match status" value="1"/>
</dbReference>
<comment type="similarity">
    <text evidence="1 7 9">Belongs to the DNA mismatch repair MutS family.</text>
</comment>
<dbReference type="InterPro" id="IPR045076">
    <property type="entry name" value="MutS"/>
</dbReference>
<comment type="caution">
    <text evidence="11">The sequence shown here is derived from an EMBL/GenBank/DDBJ whole genome shotgun (WGS) entry which is preliminary data.</text>
</comment>
<dbReference type="SMART" id="SM00533">
    <property type="entry name" value="MUTSd"/>
    <property type="match status" value="1"/>
</dbReference>
<evidence type="ECO:0000256" key="3">
    <source>
        <dbReference type="ARBA" id="ARBA00022763"/>
    </source>
</evidence>